<dbReference type="InterPro" id="IPR041656">
    <property type="entry name" value="TPR_5"/>
</dbReference>
<dbReference type="EMBL" id="FTNT01000012">
    <property type="protein sequence ID" value="SIS20358.1"/>
    <property type="molecule type" value="Genomic_DNA"/>
</dbReference>
<accession>A0A1N7H6R1</accession>
<name>A0A1N7H6R1_9NOCA</name>
<proteinExistence type="predicted"/>
<dbReference type="SUPFAM" id="SSF48452">
    <property type="entry name" value="TPR-like"/>
    <property type="match status" value="1"/>
</dbReference>
<dbReference type="Pfam" id="PF12688">
    <property type="entry name" value="TPR_5"/>
    <property type="match status" value="1"/>
</dbReference>
<reference evidence="2 3" key="1">
    <citation type="submission" date="2017-01" db="EMBL/GenBank/DDBJ databases">
        <authorList>
            <person name="Mah S.A."/>
            <person name="Swanson W.J."/>
            <person name="Moy G.W."/>
            <person name="Vacquier V.D."/>
        </authorList>
    </citation>
    <scope>NUCLEOTIDE SEQUENCE [LARGE SCALE GENOMIC DNA]</scope>
    <source>
        <strain evidence="2 3">CPCC 203464</strain>
    </source>
</reference>
<dbReference type="Proteomes" id="UP000186218">
    <property type="component" value="Unassembled WGS sequence"/>
</dbReference>
<dbReference type="RefSeq" id="WP_076482357.1">
    <property type="nucleotide sequence ID" value="NZ_FTNT01000012.1"/>
</dbReference>
<dbReference type="Gene3D" id="1.25.40.10">
    <property type="entry name" value="Tetratricopeptide repeat domain"/>
    <property type="match status" value="1"/>
</dbReference>
<sequence>MTDTDRDLEHTLDDIVAARDRDDMQPTVDALERQLRLHPDNARVNYEMGGAHDTAGAEELALGFYERALDLGLDGDLRVRCLLQYGSTLRNLGRGAESLAVFDRAVDADPDLAALKVFRALTLHSMDRRDAALAELLLVIADHVPTADIARYTAAIRGNARYLSDLDG</sequence>
<dbReference type="AlphaFoldDB" id="A0A1N7H6R1"/>
<feature type="domain" description="Tetratrico peptide repeat group 5" evidence="1">
    <location>
        <begin position="44"/>
        <end position="146"/>
    </location>
</feature>
<evidence type="ECO:0000313" key="3">
    <source>
        <dbReference type="Proteomes" id="UP000186218"/>
    </source>
</evidence>
<dbReference type="STRING" id="1344003.SAMN05445060_3593"/>
<dbReference type="InterPro" id="IPR011990">
    <property type="entry name" value="TPR-like_helical_dom_sf"/>
</dbReference>
<evidence type="ECO:0000313" key="2">
    <source>
        <dbReference type="EMBL" id="SIS20358.1"/>
    </source>
</evidence>
<dbReference type="OrthoDB" id="193829at2"/>
<organism evidence="2 3">
    <name type="scientific">Williamsia sterculiae</name>
    <dbReference type="NCBI Taxonomy" id="1344003"/>
    <lineage>
        <taxon>Bacteria</taxon>
        <taxon>Bacillati</taxon>
        <taxon>Actinomycetota</taxon>
        <taxon>Actinomycetes</taxon>
        <taxon>Mycobacteriales</taxon>
        <taxon>Nocardiaceae</taxon>
        <taxon>Williamsia</taxon>
    </lineage>
</organism>
<protein>
    <submittedName>
        <fullName evidence="2">Tetratrico peptide repeat-containing protein</fullName>
    </submittedName>
</protein>
<gene>
    <name evidence="2" type="ORF">SAMN05445060_3593</name>
</gene>
<keyword evidence="3" id="KW-1185">Reference proteome</keyword>
<evidence type="ECO:0000259" key="1">
    <source>
        <dbReference type="Pfam" id="PF12688"/>
    </source>
</evidence>